<dbReference type="Gene3D" id="3.40.50.2300">
    <property type="match status" value="2"/>
</dbReference>
<keyword evidence="3 5" id="KW-0597">Phosphoprotein</keyword>
<dbReference type="InterPro" id="IPR005467">
    <property type="entry name" value="His_kinase_dom"/>
</dbReference>
<dbReference type="Pfam" id="PF01627">
    <property type="entry name" value="Hpt"/>
    <property type="match status" value="1"/>
</dbReference>
<evidence type="ECO:0000259" key="7">
    <source>
        <dbReference type="PROSITE" id="PS50110"/>
    </source>
</evidence>
<dbReference type="InterPro" id="IPR004358">
    <property type="entry name" value="Sig_transdc_His_kin-like_C"/>
</dbReference>
<evidence type="ECO:0000256" key="1">
    <source>
        <dbReference type="ARBA" id="ARBA00000085"/>
    </source>
</evidence>
<dbReference type="SMART" id="SM00387">
    <property type="entry name" value="HATPase_c"/>
    <property type="match status" value="1"/>
</dbReference>
<evidence type="ECO:0000259" key="8">
    <source>
        <dbReference type="PROSITE" id="PS50894"/>
    </source>
</evidence>
<evidence type="ECO:0000256" key="3">
    <source>
        <dbReference type="ARBA" id="ARBA00022553"/>
    </source>
</evidence>
<dbReference type="InterPro" id="IPR001789">
    <property type="entry name" value="Sig_transdc_resp-reg_receiver"/>
</dbReference>
<dbReference type="SMART" id="SM00388">
    <property type="entry name" value="HisKA"/>
    <property type="match status" value="1"/>
</dbReference>
<dbReference type="Proteomes" id="UP000016649">
    <property type="component" value="Unassembled WGS sequence"/>
</dbReference>
<proteinExistence type="predicted"/>
<name>A0ABN0NXG7_TRELE</name>
<dbReference type="SUPFAM" id="SSF55874">
    <property type="entry name" value="ATPase domain of HSP90 chaperone/DNA topoisomerase II/histidine kinase"/>
    <property type="match status" value="1"/>
</dbReference>
<dbReference type="EC" id="2.7.13.3" evidence="2"/>
<dbReference type="InterPro" id="IPR036097">
    <property type="entry name" value="HisK_dim/P_sf"/>
</dbReference>
<protein>
    <recommendedName>
        <fullName evidence="2">histidine kinase</fullName>
        <ecNumber evidence="2">2.7.13.3</ecNumber>
    </recommendedName>
</protein>
<sequence>MQNDLLITGQFLANTIHEIRTPIQTIIGMLELLEQTNLDKEQSEYLRQMQFSADVLLSLANDILDFSKIQSGKFKIEKIPMNVINVAEQTVDLICIEAHLRGLEIVTDIDYGIEPIIKSDPTRIQQILLNLLKNAVKFTHSGYVRIRLSKCKDGERLLFAVQDSGIGVPAEKQKKLFRDFYQVNASTTRQYGGTGLGLSICKGLVDAMGGKIGMKTNPKGGSVFWFTIPFENVKNEENKKAAPLIPEDTSILLVDDSPLSLRSLYDKLHILTDCRIDAVSSGAQALQQMKKAAQKGNPYTIAFIDMLMPKMDGWRLAAQINNDKDINGTKLYLMVPEGQMGGEAKMKMLDWFNGYLYKPIKFRILKEILVQHFDTPLDLEVIETDEPEAQEQVFCAAGLTILAVEDHPVNQKLIQTFLTQFGAQVLTADNGEQAVQCIQEHPATDLIFMDIQMPVKNGMEATAQLRSLGYTGVIIACTANTDASDFNLYLNNGMDDILTKPFKRKNIQDMLKKWEKRLRSERTAQDNRDAVTQTVQDKMHDAATADFWNRDDFNDTVGNDRDLAHQLIRQYCEQTLSLIQKAHTSIQNKDFPELVHASHTLKGSSAALSLNEAAQTAKRMEEAAKQNDGKKAAEELHLFEALFERFKTECER</sequence>
<dbReference type="PRINTS" id="PR00344">
    <property type="entry name" value="BCTRLSENSOR"/>
</dbReference>
<dbReference type="InterPro" id="IPR008207">
    <property type="entry name" value="Sig_transdc_His_kin_Hpt_dom"/>
</dbReference>
<evidence type="ECO:0000256" key="2">
    <source>
        <dbReference type="ARBA" id="ARBA00012438"/>
    </source>
</evidence>
<evidence type="ECO:0000256" key="4">
    <source>
        <dbReference type="PROSITE-ProRule" id="PRU00110"/>
    </source>
</evidence>
<dbReference type="CDD" id="cd17546">
    <property type="entry name" value="REC_hyHK_CKI1_RcsC-like"/>
    <property type="match status" value="1"/>
</dbReference>
<feature type="modified residue" description="4-aspartylphosphate" evidence="5">
    <location>
        <position position="450"/>
    </location>
</feature>
<reference evidence="9 10" key="1">
    <citation type="submission" date="2013-08" db="EMBL/GenBank/DDBJ databases">
        <authorList>
            <person name="Weinstock G."/>
            <person name="Sodergren E."/>
            <person name="Wylie T."/>
            <person name="Fulton L."/>
            <person name="Fulton R."/>
            <person name="Fronick C."/>
            <person name="O'Laughlin M."/>
            <person name="Godfrey J."/>
            <person name="Miner T."/>
            <person name="Herter B."/>
            <person name="Appelbaum E."/>
            <person name="Cordes M."/>
            <person name="Lek S."/>
            <person name="Wollam A."/>
            <person name="Pepin K.H."/>
            <person name="Palsikar V.B."/>
            <person name="Mitreva M."/>
            <person name="Wilson R.K."/>
        </authorList>
    </citation>
    <scope>NUCLEOTIDE SEQUENCE [LARGE SCALE GENOMIC DNA]</scope>
    <source>
        <strain evidence="9 10">ATCC 700332</strain>
    </source>
</reference>
<dbReference type="PANTHER" id="PTHR45339:SF5">
    <property type="entry name" value="HISTIDINE KINASE"/>
    <property type="match status" value="1"/>
</dbReference>
<feature type="domain" description="HPt" evidence="8">
    <location>
        <begin position="560"/>
        <end position="652"/>
    </location>
</feature>
<dbReference type="Pfam" id="PF02518">
    <property type="entry name" value="HATPase_c"/>
    <property type="match status" value="1"/>
</dbReference>
<dbReference type="Gene3D" id="1.10.287.130">
    <property type="match status" value="1"/>
</dbReference>
<dbReference type="InterPro" id="IPR036890">
    <property type="entry name" value="HATPase_C_sf"/>
</dbReference>
<gene>
    <name evidence="9" type="ORF">HMPREF9193_01784</name>
</gene>
<keyword evidence="10" id="KW-1185">Reference proteome</keyword>
<dbReference type="SUPFAM" id="SSF52172">
    <property type="entry name" value="CheY-like"/>
    <property type="match status" value="2"/>
</dbReference>
<dbReference type="EMBL" id="AWVH01000039">
    <property type="protein sequence ID" value="ERJ92123.1"/>
    <property type="molecule type" value="Genomic_DNA"/>
</dbReference>
<feature type="domain" description="Histidine kinase" evidence="6">
    <location>
        <begin position="14"/>
        <end position="232"/>
    </location>
</feature>
<evidence type="ECO:0000259" key="6">
    <source>
        <dbReference type="PROSITE" id="PS50109"/>
    </source>
</evidence>
<dbReference type="InterPro" id="IPR003661">
    <property type="entry name" value="HisK_dim/P_dom"/>
</dbReference>
<comment type="catalytic activity">
    <reaction evidence="1">
        <text>ATP + protein L-histidine = ADP + protein N-phospho-L-histidine.</text>
        <dbReference type="EC" id="2.7.13.3"/>
    </reaction>
</comment>
<dbReference type="PANTHER" id="PTHR45339">
    <property type="entry name" value="HYBRID SIGNAL TRANSDUCTION HISTIDINE KINASE J"/>
    <property type="match status" value="1"/>
</dbReference>
<dbReference type="SMART" id="SM00448">
    <property type="entry name" value="REC"/>
    <property type="match status" value="2"/>
</dbReference>
<evidence type="ECO:0000313" key="9">
    <source>
        <dbReference type="EMBL" id="ERJ92123.1"/>
    </source>
</evidence>
<dbReference type="SUPFAM" id="SSF47226">
    <property type="entry name" value="Histidine-containing phosphotransfer domain, HPT domain"/>
    <property type="match status" value="1"/>
</dbReference>
<dbReference type="InterPro" id="IPR003594">
    <property type="entry name" value="HATPase_dom"/>
</dbReference>
<dbReference type="RefSeq" id="WP_021687982.1">
    <property type="nucleotide sequence ID" value="NZ_KI260569.1"/>
</dbReference>
<organism evidence="9 10">
    <name type="scientific">Treponema lecithinolyticum ATCC 700332</name>
    <dbReference type="NCBI Taxonomy" id="1321815"/>
    <lineage>
        <taxon>Bacteria</taxon>
        <taxon>Pseudomonadati</taxon>
        <taxon>Spirochaetota</taxon>
        <taxon>Spirochaetia</taxon>
        <taxon>Spirochaetales</taxon>
        <taxon>Treponemataceae</taxon>
        <taxon>Treponema</taxon>
    </lineage>
</organism>
<evidence type="ECO:0000256" key="5">
    <source>
        <dbReference type="PROSITE-ProRule" id="PRU00169"/>
    </source>
</evidence>
<dbReference type="Pfam" id="PF00512">
    <property type="entry name" value="HisKA"/>
    <property type="match status" value="1"/>
</dbReference>
<feature type="domain" description="Response regulatory" evidence="7">
    <location>
        <begin position="250"/>
        <end position="373"/>
    </location>
</feature>
<dbReference type="PROSITE" id="PS50894">
    <property type="entry name" value="HPT"/>
    <property type="match status" value="1"/>
</dbReference>
<dbReference type="Gene3D" id="1.20.120.160">
    <property type="entry name" value="HPT domain"/>
    <property type="match status" value="1"/>
</dbReference>
<dbReference type="PROSITE" id="PS50110">
    <property type="entry name" value="RESPONSE_REGULATORY"/>
    <property type="match status" value="2"/>
</dbReference>
<dbReference type="CDD" id="cd16922">
    <property type="entry name" value="HATPase_EvgS-ArcB-TorS-like"/>
    <property type="match status" value="1"/>
</dbReference>
<dbReference type="Pfam" id="PF00072">
    <property type="entry name" value="Response_reg"/>
    <property type="match status" value="2"/>
</dbReference>
<dbReference type="InterPro" id="IPR011006">
    <property type="entry name" value="CheY-like_superfamily"/>
</dbReference>
<feature type="modified residue" description="Phosphohistidine" evidence="4">
    <location>
        <position position="599"/>
    </location>
</feature>
<dbReference type="PROSITE" id="PS50109">
    <property type="entry name" value="HIS_KIN"/>
    <property type="match status" value="1"/>
</dbReference>
<feature type="modified residue" description="4-aspartylphosphate" evidence="5">
    <location>
        <position position="305"/>
    </location>
</feature>
<accession>A0ABN0NXG7</accession>
<dbReference type="CDD" id="cd00088">
    <property type="entry name" value="HPT"/>
    <property type="match status" value="1"/>
</dbReference>
<dbReference type="SUPFAM" id="SSF47384">
    <property type="entry name" value="Homodimeric domain of signal transducing histidine kinase"/>
    <property type="match status" value="1"/>
</dbReference>
<comment type="caution">
    <text evidence="9">The sequence shown here is derived from an EMBL/GenBank/DDBJ whole genome shotgun (WGS) entry which is preliminary data.</text>
</comment>
<feature type="domain" description="Response regulatory" evidence="7">
    <location>
        <begin position="400"/>
        <end position="515"/>
    </location>
</feature>
<dbReference type="InterPro" id="IPR036641">
    <property type="entry name" value="HPT_dom_sf"/>
</dbReference>
<dbReference type="Gene3D" id="3.30.565.10">
    <property type="entry name" value="Histidine kinase-like ATPase, C-terminal domain"/>
    <property type="match status" value="1"/>
</dbReference>
<evidence type="ECO:0000313" key="10">
    <source>
        <dbReference type="Proteomes" id="UP000016649"/>
    </source>
</evidence>
<dbReference type="CDD" id="cd00082">
    <property type="entry name" value="HisKA"/>
    <property type="match status" value="1"/>
</dbReference>